<dbReference type="SMART" id="SM00239">
    <property type="entry name" value="C2"/>
    <property type="match status" value="1"/>
</dbReference>
<dbReference type="Gene3D" id="2.60.40.150">
    <property type="entry name" value="C2 domain"/>
    <property type="match status" value="1"/>
</dbReference>
<feature type="compositionally biased region" description="Polar residues" evidence="1">
    <location>
        <begin position="489"/>
        <end position="505"/>
    </location>
</feature>
<name>A0AAV9P5M1_9PEZI</name>
<feature type="compositionally biased region" description="Low complexity" evidence="1">
    <location>
        <begin position="189"/>
        <end position="198"/>
    </location>
</feature>
<feature type="compositionally biased region" description="Basic and acidic residues" evidence="1">
    <location>
        <begin position="383"/>
        <end position="393"/>
    </location>
</feature>
<feature type="compositionally biased region" description="Low complexity" evidence="1">
    <location>
        <begin position="300"/>
        <end position="309"/>
    </location>
</feature>
<evidence type="ECO:0000313" key="3">
    <source>
        <dbReference type="EMBL" id="KAK5168142.1"/>
    </source>
</evidence>
<feature type="region of interest" description="Disordered" evidence="1">
    <location>
        <begin position="156"/>
        <end position="231"/>
    </location>
</feature>
<dbReference type="InterPro" id="IPR052981">
    <property type="entry name" value="Ingression_C2_domain"/>
</dbReference>
<comment type="caution">
    <text evidence="3">The sequence shown here is derived from an EMBL/GenBank/DDBJ whole genome shotgun (WGS) entry which is preliminary data.</text>
</comment>
<sequence length="901" mass="97662">MATKAAIFGGPSPHTSGLFADMTVDGPEIGTLVLIVDRAKNLPNRKTMGKQNPYCAARLGKDARKTETDRRGGQTPRWDQELRFVVHDSPDYYKLKISIFSEDKRTDLIGEAWLDLADVITPKGGKKDLWQGLNYKGKYAGELRIEITYYDTRPKQDGAESVAGSEDFSVGSGTGRVKRRPLPSTMGSGTITPDAIPAPAGPGVPGRAKHGPRDLRMPPRANSLPPESMMHPQQQAIYDAPAPEHAYSSSVGPFDRAPPPQQYGYDHFQEPAQEHQAYDQHQQSDFLPQLPPSNRARGYQASAQRFAAPRPQPQPPQAHPHQHPPHHMGLPHSQSAPIVPQAQHAQHAPHDFDDGYQLQTDYPEPIPDLDFQHQQLASRHRRSDVGQDWRGDHNSSYGGQPSYEDAAPPPPPMHSNSAPVVPHFSNTHGTPMSSSPGSAAPMPPHSRHQSVPNTSPLQMMERGYSAPQRTPVPGQATRGMSVDGYMSSPDLTYGTSPSNYQSGQTPSSHPRPQPSRPLPHRNSIADSYQYTPPRPHPLSQEVPRPRSPLPPPPGPSPHSAGHSTYQQDFRERDGPPILKPRAISPQPPPSSQSNSAQRPKSSYSIQHPVRAFESADGSPLSTSRPPPPSSLQTSQRSSPARKSISPHPSAPNTPGGGTPFSPDSFNAYNPQASRATLPEGNSPHSPYQIAPGSSAPRDANNGPIVGWHGQEIDPSDHLPVDSWAPEPEKKTPTKTYGLGRDRDFGPRSGAAAGRNMSKDTVVNFRVKGQHPQQHQQQPLPPAEQESPSRNRLQKKPSPSPAPGRAPAPEPLSERHNFNSVSVPDPYAQQQYSQGFYGGGGGAERYENGGSGYAPNPDDSLAREIGSIDIGGRGGRGGGGGYVPAPTAYVPVRSHRERGTFY</sequence>
<feature type="compositionally biased region" description="Basic and acidic residues" evidence="1">
    <location>
        <begin position="267"/>
        <end position="278"/>
    </location>
</feature>
<dbReference type="PROSITE" id="PS50004">
    <property type="entry name" value="C2"/>
    <property type="match status" value="1"/>
</dbReference>
<proteinExistence type="predicted"/>
<feature type="compositionally biased region" description="Polar residues" evidence="1">
    <location>
        <begin position="661"/>
        <end position="674"/>
    </location>
</feature>
<feature type="compositionally biased region" description="Basic and acidic residues" evidence="1">
    <location>
        <begin position="710"/>
        <end position="719"/>
    </location>
</feature>
<dbReference type="SUPFAM" id="SSF49562">
    <property type="entry name" value="C2 domain (Calcium/lipid-binding domain, CaLB)"/>
    <property type="match status" value="1"/>
</dbReference>
<dbReference type="RefSeq" id="XP_064657752.1">
    <property type="nucleotide sequence ID" value="XM_064803951.1"/>
</dbReference>
<reference evidence="3 4" key="1">
    <citation type="submission" date="2023-08" db="EMBL/GenBank/DDBJ databases">
        <title>Black Yeasts Isolated from many extreme environments.</title>
        <authorList>
            <person name="Coleine C."/>
            <person name="Stajich J.E."/>
            <person name="Selbmann L."/>
        </authorList>
    </citation>
    <scope>NUCLEOTIDE SEQUENCE [LARGE SCALE GENOMIC DNA]</scope>
    <source>
        <strain evidence="3 4">CCFEE 5935</strain>
    </source>
</reference>
<dbReference type="Proteomes" id="UP001337655">
    <property type="component" value="Unassembled WGS sequence"/>
</dbReference>
<feature type="compositionally biased region" description="Gly residues" evidence="1">
    <location>
        <begin position="868"/>
        <end position="881"/>
    </location>
</feature>
<feature type="compositionally biased region" description="Low complexity" evidence="1">
    <location>
        <begin position="431"/>
        <end position="440"/>
    </location>
</feature>
<evidence type="ECO:0000259" key="2">
    <source>
        <dbReference type="PROSITE" id="PS50004"/>
    </source>
</evidence>
<protein>
    <recommendedName>
        <fullName evidence="2">C2 domain-containing protein</fullName>
    </recommendedName>
</protein>
<dbReference type="GeneID" id="89928050"/>
<accession>A0AAV9P5M1</accession>
<dbReference type="EMBL" id="JAVRRT010000010">
    <property type="protein sequence ID" value="KAK5168142.1"/>
    <property type="molecule type" value="Genomic_DNA"/>
</dbReference>
<evidence type="ECO:0000313" key="4">
    <source>
        <dbReference type="Proteomes" id="UP001337655"/>
    </source>
</evidence>
<feature type="compositionally biased region" description="Low complexity" evidence="1">
    <location>
        <begin position="769"/>
        <end position="787"/>
    </location>
</feature>
<feature type="domain" description="C2" evidence="2">
    <location>
        <begin position="12"/>
        <end position="131"/>
    </location>
</feature>
<dbReference type="InterPro" id="IPR000008">
    <property type="entry name" value="C2_dom"/>
</dbReference>
<feature type="region of interest" description="Disordered" evidence="1">
    <location>
        <begin position="244"/>
        <end position="886"/>
    </location>
</feature>
<feature type="compositionally biased region" description="Pro residues" evidence="1">
    <location>
        <begin position="545"/>
        <end position="556"/>
    </location>
</feature>
<gene>
    <name evidence="3" type="ORF">LTR77_006710</name>
</gene>
<organism evidence="3 4">
    <name type="scientific">Saxophila tyrrhenica</name>
    <dbReference type="NCBI Taxonomy" id="1690608"/>
    <lineage>
        <taxon>Eukaryota</taxon>
        <taxon>Fungi</taxon>
        <taxon>Dikarya</taxon>
        <taxon>Ascomycota</taxon>
        <taxon>Pezizomycotina</taxon>
        <taxon>Dothideomycetes</taxon>
        <taxon>Dothideomycetidae</taxon>
        <taxon>Mycosphaerellales</taxon>
        <taxon>Extremaceae</taxon>
        <taxon>Saxophila</taxon>
    </lineage>
</organism>
<dbReference type="InterPro" id="IPR035892">
    <property type="entry name" value="C2_domain_sf"/>
</dbReference>
<dbReference type="PANTHER" id="PTHR47052">
    <property type="entry name" value="CONSERVED SERINE PROLINE-RICH PROTEIN (AFU_ORTHOLOGUE AFUA_2G01790)"/>
    <property type="match status" value="1"/>
</dbReference>
<dbReference type="Pfam" id="PF00168">
    <property type="entry name" value="C2"/>
    <property type="match status" value="1"/>
</dbReference>
<feature type="compositionally biased region" description="Pro residues" evidence="1">
    <location>
        <begin position="797"/>
        <end position="809"/>
    </location>
</feature>
<evidence type="ECO:0000256" key="1">
    <source>
        <dbReference type="SAM" id="MobiDB-lite"/>
    </source>
</evidence>
<dbReference type="PANTHER" id="PTHR47052:SF3">
    <property type="entry name" value="INGRESSION PROTEIN 1"/>
    <property type="match status" value="1"/>
</dbReference>
<keyword evidence="4" id="KW-1185">Reference proteome</keyword>
<dbReference type="AlphaFoldDB" id="A0AAV9P5M1"/>